<evidence type="ECO:0000313" key="2">
    <source>
        <dbReference type="Proteomes" id="UP000184147"/>
    </source>
</evidence>
<evidence type="ECO:0000313" key="1">
    <source>
        <dbReference type="EMBL" id="SHF75983.1"/>
    </source>
</evidence>
<dbReference type="STRING" id="1124188.SAMN05444377_11826"/>
<protein>
    <recommendedName>
        <fullName evidence="3">Lipocalin-like domain-containing protein</fullName>
    </recommendedName>
</protein>
<evidence type="ECO:0008006" key="3">
    <source>
        <dbReference type="Google" id="ProtNLM"/>
    </source>
</evidence>
<organism evidence="1 2">
    <name type="scientific">Flavobacterium fontis</name>
    <dbReference type="NCBI Taxonomy" id="1124188"/>
    <lineage>
        <taxon>Bacteria</taxon>
        <taxon>Pseudomonadati</taxon>
        <taxon>Bacteroidota</taxon>
        <taxon>Flavobacteriia</taxon>
        <taxon>Flavobacteriales</taxon>
        <taxon>Flavobacteriaceae</taxon>
        <taxon>Flavobacterium</taxon>
    </lineage>
</organism>
<gene>
    <name evidence="1" type="ORF">SAMN05444377_11826</name>
</gene>
<keyword evidence="2" id="KW-1185">Reference proteome</keyword>
<proteinExistence type="predicted"/>
<sequence length="131" mass="14712">MLVGLTAQAQSKEWLSKSWQIDVEAMRAVLQTRLTEDTNYANLAEGDRLLALQTALQKIEGIKVVYQADGSYTSETSKGLKKGTWKADFEAQKVTVVLEDKNQIFDIVQLTANQLVLRTDKGMLLYFKPLS</sequence>
<dbReference type="Proteomes" id="UP000184147">
    <property type="component" value="Unassembled WGS sequence"/>
</dbReference>
<dbReference type="EMBL" id="FQVQ01000018">
    <property type="protein sequence ID" value="SHF75983.1"/>
    <property type="molecule type" value="Genomic_DNA"/>
</dbReference>
<dbReference type="AlphaFoldDB" id="A0A1M5E9M7"/>
<name>A0A1M5E9M7_9FLAO</name>
<reference evidence="1 2" key="1">
    <citation type="submission" date="2016-11" db="EMBL/GenBank/DDBJ databases">
        <authorList>
            <person name="Jaros S."/>
            <person name="Januszkiewicz K."/>
            <person name="Wedrychowicz H."/>
        </authorList>
    </citation>
    <scope>NUCLEOTIDE SEQUENCE [LARGE SCALE GENOMIC DNA]</scope>
    <source>
        <strain evidence="1 2">DSM 25660</strain>
    </source>
</reference>
<accession>A0A1M5E9M7</accession>